<feature type="chain" id="PRO_5043452524" description="FAS1 domain-containing protein" evidence="2">
    <location>
        <begin position="19"/>
        <end position="223"/>
    </location>
</feature>
<dbReference type="Proteomes" id="UP001443914">
    <property type="component" value="Unassembled WGS sequence"/>
</dbReference>
<feature type="domain" description="FAS1" evidence="3">
    <location>
        <begin position="55"/>
        <end position="153"/>
    </location>
</feature>
<gene>
    <name evidence="4" type="ORF">RND81_05G046500</name>
</gene>
<proteinExistence type="inferred from homology"/>
<evidence type="ECO:0000256" key="2">
    <source>
        <dbReference type="SAM" id="SignalP"/>
    </source>
</evidence>
<reference evidence="4" key="1">
    <citation type="submission" date="2024-03" db="EMBL/GenBank/DDBJ databases">
        <title>WGS assembly of Saponaria officinalis var. Norfolk2.</title>
        <authorList>
            <person name="Jenkins J."/>
            <person name="Shu S."/>
            <person name="Grimwood J."/>
            <person name="Barry K."/>
            <person name="Goodstein D."/>
            <person name="Schmutz J."/>
            <person name="Leebens-Mack J."/>
            <person name="Osbourn A."/>
        </authorList>
    </citation>
    <scope>NUCLEOTIDE SEQUENCE [LARGE SCALE GENOMIC DNA]</scope>
    <source>
        <strain evidence="4">JIC</strain>
    </source>
</reference>
<dbReference type="PANTHER" id="PTHR36069">
    <property type="entry name" value="EXPRESSED PROTEIN-RELATED"/>
    <property type="match status" value="1"/>
</dbReference>
<dbReference type="InterPro" id="IPR000782">
    <property type="entry name" value="FAS1_domain"/>
</dbReference>
<evidence type="ECO:0000256" key="1">
    <source>
        <dbReference type="ARBA" id="ARBA00007843"/>
    </source>
</evidence>
<dbReference type="SUPFAM" id="SSF82153">
    <property type="entry name" value="FAS1 domain"/>
    <property type="match status" value="1"/>
</dbReference>
<dbReference type="Pfam" id="PF02469">
    <property type="entry name" value="Fasciclin"/>
    <property type="match status" value="1"/>
</dbReference>
<dbReference type="PANTHER" id="PTHR36069:SF1">
    <property type="entry name" value="EXPRESSED PROTEIN"/>
    <property type="match status" value="1"/>
</dbReference>
<keyword evidence="2" id="KW-0732">Signal</keyword>
<organism evidence="4 5">
    <name type="scientific">Saponaria officinalis</name>
    <name type="common">Common soapwort</name>
    <name type="synonym">Lychnis saponaria</name>
    <dbReference type="NCBI Taxonomy" id="3572"/>
    <lineage>
        <taxon>Eukaryota</taxon>
        <taxon>Viridiplantae</taxon>
        <taxon>Streptophyta</taxon>
        <taxon>Embryophyta</taxon>
        <taxon>Tracheophyta</taxon>
        <taxon>Spermatophyta</taxon>
        <taxon>Magnoliopsida</taxon>
        <taxon>eudicotyledons</taxon>
        <taxon>Gunneridae</taxon>
        <taxon>Pentapetalae</taxon>
        <taxon>Caryophyllales</taxon>
        <taxon>Caryophyllaceae</taxon>
        <taxon>Caryophylleae</taxon>
        <taxon>Saponaria</taxon>
    </lineage>
</organism>
<dbReference type="InterPro" id="IPR036378">
    <property type="entry name" value="FAS1_dom_sf"/>
</dbReference>
<feature type="signal peptide" evidence="2">
    <location>
        <begin position="1"/>
        <end position="18"/>
    </location>
</feature>
<evidence type="ECO:0000259" key="3">
    <source>
        <dbReference type="SMART" id="SM00554"/>
    </source>
</evidence>
<name>A0AAW1KXH0_SAPOF</name>
<dbReference type="Gene3D" id="2.30.180.10">
    <property type="entry name" value="FAS1 domain"/>
    <property type="match status" value="1"/>
</dbReference>
<dbReference type="SMART" id="SM00554">
    <property type="entry name" value="FAS1"/>
    <property type="match status" value="1"/>
</dbReference>
<keyword evidence="5" id="KW-1185">Reference proteome</keyword>
<evidence type="ECO:0000313" key="5">
    <source>
        <dbReference type="Proteomes" id="UP001443914"/>
    </source>
</evidence>
<evidence type="ECO:0000313" key="4">
    <source>
        <dbReference type="EMBL" id="KAK9724079.1"/>
    </source>
</evidence>
<sequence>MAGFAVMSLLAVAQIGSSTNKTLSIGIQEMQKANYFAFVMLLKMVSPDKIPRNVTFLMPNNRILANNAVIPENDVLDFLLMHSIPSSLRFDNLNHFPTGSIIPSSRADYALRISNNGRKSFYFNNVKLVSPDLCVSASSSVRCHGIDGVLVNGPLPDDGPPMTTAPPPTLPLPPPYDLAPAATLQPAGSVGPAPKTSSGSSYVGLKPCFILAFFWVLLPMLYY</sequence>
<comment type="caution">
    <text evidence="4">The sequence shown here is derived from an EMBL/GenBank/DDBJ whole genome shotgun (WGS) entry which is preliminary data.</text>
</comment>
<dbReference type="EMBL" id="JBDFQZ010000005">
    <property type="protein sequence ID" value="KAK9724079.1"/>
    <property type="molecule type" value="Genomic_DNA"/>
</dbReference>
<comment type="similarity">
    <text evidence="1">Belongs to the fasciclin-like AGP family.</text>
</comment>
<accession>A0AAW1KXH0</accession>
<dbReference type="InterPro" id="IPR053339">
    <property type="entry name" value="FAS1_domain_protein"/>
</dbReference>
<protein>
    <recommendedName>
        <fullName evidence="3">FAS1 domain-containing protein</fullName>
    </recommendedName>
</protein>
<dbReference type="AlphaFoldDB" id="A0AAW1KXH0"/>